<dbReference type="Gramene" id="PRQ57242">
    <property type="protein sequence ID" value="PRQ57242"/>
    <property type="gene ID" value="RchiOBHm_Chr1g0346131"/>
</dbReference>
<dbReference type="EMBL" id="PDCK01000039">
    <property type="protein sequence ID" value="PRQ57242.1"/>
    <property type="molecule type" value="Genomic_DNA"/>
</dbReference>
<dbReference type="Pfam" id="PF23598">
    <property type="entry name" value="LRR_14"/>
    <property type="match status" value="1"/>
</dbReference>
<dbReference type="InterPro" id="IPR002182">
    <property type="entry name" value="NB-ARC"/>
</dbReference>
<sequence>MEPESGSSTSKVQDLNSSLLSHAFDSTLIYLRVEEVLNRLDSIMEKRKYVLGLEASAGYRVSQTLQSTSLVEDSGVCGRNDEKETLIKLLLSDDEKSNNISVIPIVGMGGIGKTTLARLLYNDVRVEQHFDIQAWACVSEKFDVLRISQQIYESLTLDACNIGNLHLLQSKLKAALKGKMIFIVLDDVWNKNYTEWEVLRRPFQFGAHGSKIIVTTRNQDVARMVGTLEAHYLMPMPEEDGWPLFEKHAFKNAGVGVRAHLGEIGRQIVRKCKGLPLAIKSLAGLLRSKLNVGEWETILNSDLWELPLECDILPSLWLSYMYLPSQLKHCFAYCSIFPKNYVFETSELVYLWKAEDLVQPKKTKTAEEIGQDYFNDLISMSFIQVASSSDKYIMHDLINDLASFVSGEFFSRWEGSDSPNNLSKTRHFSFMSRYCDETDSLEMFEALQQAKHLHTLLQLGPYMRWTFSGKGFYEALPKFQCLRMLKLSGYYIDELPDSINNLKHLQHLDLSYSSIEKLPDTICTLYNLQVLLLVCCTGLTELPANLGRLINLSHLDITKTLKKMPPQMGKLKDLQMLPEFALDKHTAGDNLPELKKLEKLRGRLCISGLEYSSGLEAYILRDKKFLKELVLEWKDPIFFWGGRDSCEEGNNTVEEREVLEKLQPHLNLESLKIRGYRGKMFPGWSEYYSSSALVYLELFDCDNCISLPPLGQLPSLRELVVKFCPNLTGRLASDSLPSLESLDVYNCPEFECFPEDGFPSKLKSLEYFDCKKVNAKRVQNLNKGLRTLASLKRLVLDFDCDEKVDWFAEELFPSTLTYLEICRLNCETIDGAKWFGHLNSLQTLIIRECPALRCLPESGLPSSLQRLEIWNCPALRCLPDSGLPSSLHIYECPLLEKRCRRETDEDWPKIHIKAYLLGNDRGLAF</sequence>
<dbReference type="PANTHER" id="PTHR36766">
    <property type="entry name" value="PLANT BROAD-SPECTRUM MILDEW RESISTANCE PROTEIN RPW8"/>
    <property type="match status" value="1"/>
</dbReference>
<dbReference type="GO" id="GO:0016787">
    <property type="term" value="F:hydrolase activity"/>
    <property type="evidence" value="ECO:0007669"/>
    <property type="project" value="UniProtKB-KW"/>
</dbReference>
<organism evidence="8 9">
    <name type="scientific">Rosa chinensis</name>
    <name type="common">China rose</name>
    <dbReference type="NCBI Taxonomy" id="74649"/>
    <lineage>
        <taxon>Eukaryota</taxon>
        <taxon>Viridiplantae</taxon>
        <taxon>Streptophyta</taxon>
        <taxon>Embryophyta</taxon>
        <taxon>Tracheophyta</taxon>
        <taxon>Spermatophyta</taxon>
        <taxon>Magnoliopsida</taxon>
        <taxon>eudicotyledons</taxon>
        <taxon>Gunneridae</taxon>
        <taxon>Pentapetalae</taxon>
        <taxon>rosids</taxon>
        <taxon>fabids</taxon>
        <taxon>Rosales</taxon>
        <taxon>Rosaceae</taxon>
        <taxon>Rosoideae</taxon>
        <taxon>Rosoideae incertae sedis</taxon>
        <taxon>Rosa</taxon>
    </lineage>
</organism>
<evidence type="ECO:0000259" key="4">
    <source>
        <dbReference type="Pfam" id="PF00931"/>
    </source>
</evidence>
<dbReference type="InterPro" id="IPR056789">
    <property type="entry name" value="LRR_R13L1-DRL21"/>
</dbReference>
<evidence type="ECO:0000259" key="6">
    <source>
        <dbReference type="Pfam" id="PF23598"/>
    </source>
</evidence>
<evidence type="ECO:0000313" key="8">
    <source>
        <dbReference type="EMBL" id="PRQ57242.1"/>
    </source>
</evidence>
<dbReference type="InterPro" id="IPR036388">
    <property type="entry name" value="WH-like_DNA-bd_sf"/>
</dbReference>
<keyword evidence="1" id="KW-0433">Leucine-rich repeat</keyword>
<feature type="domain" description="R13L1/DRL21-like LRR repeat region" evidence="7">
    <location>
        <begin position="592"/>
        <end position="722"/>
    </location>
</feature>
<evidence type="ECO:0000256" key="2">
    <source>
        <dbReference type="ARBA" id="ARBA00022737"/>
    </source>
</evidence>
<feature type="domain" description="Disease resistance R13L4/SHOC-2-like LRR" evidence="6">
    <location>
        <begin position="475"/>
        <end position="536"/>
    </location>
</feature>
<feature type="domain" description="NB-ARC" evidence="4">
    <location>
        <begin position="81"/>
        <end position="252"/>
    </location>
</feature>
<evidence type="ECO:0000313" key="9">
    <source>
        <dbReference type="Proteomes" id="UP000238479"/>
    </source>
</evidence>
<dbReference type="OMA" id="HCEANET"/>
<dbReference type="Gene3D" id="1.10.8.430">
    <property type="entry name" value="Helical domain of apoptotic protease-activating factors"/>
    <property type="match status" value="1"/>
</dbReference>
<dbReference type="AlphaFoldDB" id="A0A2P6SEZ0"/>
<dbReference type="InterPro" id="IPR042197">
    <property type="entry name" value="Apaf_helical"/>
</dbReference>
<dbReference type="Pfam" id="PF00931">
    <property type="entry name" value="NB-ARC"/>
    <property type="match status" value="1"/>
</dbReference>
<dbReference type="Gene3D" id="3.80.10.10">
    <property type="entry name" value="Ribonuclease Inhibitor"/>
    <property type="match status" value="2"/>
</dbReference>
<dbReference type="Proteomes" id="UP000238479">
    <property type="component" value="Chromosome 1"/>
</dbReference>
<dbReference type="SUPFAM" id="SSF52058">
    <property type="entry name" value="L domain-like"/>
    <property type="match status" value="1"/>
</dbReference>
<dbReference type="FunFam" id="3.40.50.300:FF:001091">
    <property type="entry name" value="Probable disease resistance protein At1g61300"/>
    <property type="match status" value="1"/>
</dbReference>
<dbReference type="FunFam" id="1.10.10.10:FF:000322">
    <property type="entry name" value="Probable disease resistance protein At1g63360"/>
    <property type="match status" value="1"/>
</dbReference>
<proteinExistence type="predicted"/>
<dbReference type="Gene3D" id="1.10.10.10">
    <property type="entry name" value="Winged helix-like DNA-binding domain superfamily/Winged helix DNA-binding domain"/>
    <property type="match status" value="1"/>
</dbReference>
<keyword evidence="9" id="KW-1185">Reference proteome</keyword>
<dbReference type="PANTHER" id="PTHR36766:SF51">
    <property type="entry name" value="DISEASE RESISTANCE RPP13-LIKE PROTEIN 1"/>
    <property type="match status" value="1"/>
</dbReference>
<protein>
    <submittedName>
        <fullName evidence="8">Putative P-loop containing nucleoside triphosphate hydrolase, leucine-rich repeat domain, L</fullName>
    </submittedName>
</protein>
<evidence type="ECO:0000259" key="7">
    <source>
        <dbReference type="Pfam" id="PF25019"/>
    </source>
</evidence>
<keyword evidence="8" id="KW-0378">Hydrolase</keyword>
<evidence type="ECO:0000259" key="5">
    <source>
        <dbReference type="Pfam" id="PF23559"/>
    </source>
</evidence>
<dbReference type="Pfam" id="PF23559">
    <property type="entry name" value="WHD_DRP"/>
    <property type="match status" value="1"/>
</dbReference>
<keyword evidence="2" id="KW-0677">Repeat</keyword>
<gene>
    <name evidence="8" type="ORF">RchiOBHm_Chr1g0346131</name>
</gene>
<accession>A0A2P6SEZ0</accession>
<dbReference type="InterPro" id="IPR058922">
    <property type="entry name" value="WHD_DRP"/>
</dbReference>
<feature type="domain" description="Disease resistance protein winged helix" evidence="5">
    <location>
        <begin position="336"/>
        <end position="402"/>
    </location>
</feature>
<dbReference type="InterPro" id="IPR027417">
    <property type="entry name" value="P-loop_NTPase"/>
</dbReference>
<evidence type="ECO:0000256" key="3">
    <source>
        <dbReference type="ARBA" id="ARBA00022821"/>
    </source>
</evidence>
<dbReference type="GO" id="GO:0043531">
    <property type="term" value="F:ADP binding"/>
    <property type="evidence" value="ECO:0007669"/>
    <property type="project" value="InterPro"/>
</dbReference>
<dbReference type="Gene3D" id="3.40.50.300">
    <property type="entry name" value="P-loop containing nucleotide triphosphate hydrolases"/>
    <property type="match status" value="1"/>
</dbReference>
<dbReference type="PRINTS" id="PR00364">
    <property type="entry name" value="DISEASERSIST"/>
</dbReference>
<comment type="caution">
    <text evidence="8">The sequence shown here is derived from an EMBL/GenBank/DDBJ whole genome shotgun (WGS) entry which is preliminary data.</text>
</comment>
<dbReference type="InterPro" id="IPR032675">
    <property type="entry name" value="LRR_dom_sf"/>
</dbReference>
<reference evidence="8 9" key="1">
    <citation type="journal article" date="2018" name="Nat. Genet.">
        <title>The Rosa genome provides new insights in the design of modern roses.</title>
        <authorList>
            <person name="Bendahmane M."/>
        </authorList>
    </citation>
    <scope>NUCLEOTIDE SEQUENCE [LARGE SCALE GENOMIC DNA]</scope>
    <source>
        <strain evidence="9">cv. Old Blush</strain>
    </source>
</reference>
<dbReference type="GO" id="GO:0006952">
    <property type="term" value="P:defense response"/>
    <property type="evidence" value="ECO:0007669"/>
    <property type="project" value="UniProtKB-KW"/>
</dbReference>
<keyword evidence="3" id="KW-0611">Plant defense</keyword>
<dbReference type="SUPFAM" id="SSF52540">
    <property type="entry name" value="P-loop containing nucleoside triphosphate hydrolases"/>
    <property type="match status" value="1"/>
</dbReference>
<dbReference type="InterPro" id="IPR055414">
    <property type="entry name" value="LRR_R13L4/SHOC2-like"/>
</dbReference>
<dbReference type="Pfam" id="PF25019">
    <property type="entry name" value="LRR_R13L1-DRL21"/>
    <property type="match status" value="1"/>
</dbReference>
<evidence type="ECO:0000256" key="1">
    <source>
        <dbReference type="ARBA" id="ARBA00022614"/>
    </source>
</evidence>
<name>A0A2P6SEZ0_ROSCH</name>